<dbReference type="CDD" id="cd01389">
    <property type="entry name" value="HMG-box_ROX1-like"/>
    <property type="match status" value="1"/>
</dbReference>
<dbReference type="Proteomes" id="UP000772434">
    <property type="component" value="Unassembled WGS sequence"/>
</dbReference>
<sequence length="177" mass="20114">MYRSAWCTENKDQPDAEKDHRKVSRMLGAQWKLLSKAEQEPYRRMAEAEAREHALMYPGYKYKPTSRGKRSAKWAGRKAFRDTRADQEKCDRIVRELFIIKSPAIKPKIEASASPDLVSSPIPSQPPSADDELVYPADEFVPTEDIPYLDLDASEESKVHPVVTLLAFANILTSVSF</sequence>
<dbReference type="GO" id="GO:0000978">
    <property type="term" value="F:RNA polymerase II cis-regulatory region sequence-specific DNA binding"/>
    <property type="evidence" value="ECO:0007669"/>
    <property type="project" value="TreeGrafter"/>
</dbReference>
<proteinExistence type="predicted"/>
<dbReference type="InterPro" id="IPR009071">
    <property type="entry name" value="HMG_box_dom"/>
</dbReference>
<dbReference type="PANTHER" id="PTHR10270">
    <property type="entry name" value="SOX TRANSCRIPTION FACTOR"/>
    <property type="match status" value="1"/>
</dbReference>
<protein>
    <recommendedName>
        <fullName evidence="5">HMG box domain-containing protein</fullName>
    </recommendedName>
</protein>
<dbReference type="SUPFAM" id="SSF47095">
    <property type="entry name" value="HMG-box"/>
    <property type="match status" value="1"/>
</dbReference>
<dbReference type="GO" id="GO:0001228">
    <property type="term" value="F:DNA-binding transcription activator activity, RNA polymerase II-specific"/>
    <property type="evidence" value="ECO:0007669"/>
    <property type="project" value="TreeGrafter"/>
</dbReference>
<dbReference type="InterPro" id="IPR050140">
    <property type="entry name" value="SRY-related_HMG-box_TF-like"/>
</dbReference>
<dbReference type="AlphaFoldDB" id="A0A9P5PZE1"/>
<organism evidence="6 7">
    <name type="scientific">Rhodocollybia butyracea</name>
    <dbReference type="NCBI Taxonomy" id="206335"/>
    <lineage>
        <taxon>Eukaryota</taxon>
        <taxon>Fungi</taxon>
        <taxon>Dikarya</taxon>
        <taxon>Basidiomycota</taxon>
        <taxon>Agaricomycotina</taxon>
        <taxon>Agaricomycetes</taxon>
        <taxon>Agaricomycetidae</taxon>
        <taxon>Agaricales</taxon>
        <taxon>Marasmiineae</taxon>
        <taxon>Omphalotaceae</taxon>
        <taxon>Rhodocollybia</taxon>
    </lineage>
</organism>
<dbReference type="GO" id="GO:0030154">
    <property type="term" value="P:cell differentiation"/>
    <property type="evidence" value="ECO:0007669"/>
    <property type="project" value="TreeGrafter"/>
</dbReference>
<dbReference type="Gene3D" id="1.10.30.10">
    <property type="entry name" value="High mobility group box domain"/>
    <property type="match status" value="1"/>
</dbReference>
<feature type="compositionally biased region" description="Basic and acidic residues" evidence="4">
    <location>
        <begin position="9"/>
        <end position="20"/>
    </location>
</feature>
<dbReference type="OrthoDB" id="6247875at2759"/>
<keyword evidence="2" id="KW-0804">Transcription</keyword>
<evidence type="ECO:0000256" key="3">
    <source>
        <dbReference type="PROSITE-ProRule" id="PRU00267"/>
    </source>
</evidence>
<gene>
    <name evidence="6" type="ORF">BDP27DRAFT_1319853</name>
</gene>
<dbReference type="EMBL" id="JADNRY010000022">
    <property type="protein sequence ID" value="KAF9072713.1"/>
    <property type="molecule type" value="Genomic_DNA"/>
</dbReference>
<dbReference type="InterPro" id="IPR036910">
    <property type="entry name" value="HMG_box_dom_sf"/>
</dbReference>
<feature type="domain" description="HMG box" evidence="5">
    <location>
        <begin position="1"/>
        <end position="61"/>
    </location>
</feature>
<name>A0A9P5PZE1_9AGAR</name>
<evidence type="ECO:0000256" key="1">
    <source>
        <dbReference type="ARBA" id="ARBA00023125"/>
    </source>
</evidence>
<dbReference type="PROSITE" id="PS50118">
    <property type="entry name" value="HMG_BOX_2"/>
    <property type="match status" value="1"/>
</dbReference>
<evidence type="ECO:0000259" key="5">
    <source>
        <dbReference type="PROSITE" id="PS50118"/>
    </source>
</evidence>
<keyword evidence="7" id="KW-1185">Reference proteome</keyword>
<feature type="region of interest" description="Disordered" evidence="4">
    <location>
        <begin position="112"/>
        <end position="131"/>
    </location>
</feature>
<keyword evidence="1 3" id="KW-0238">DNA-binding</keyword>
<dbReference type="Pfam" id="PF00505">
    <property type="entry name" value="HMG_box"/>
    <property type="match status" value="1"/>
</dbReference>
<evidence type="ECO:0000313" key="6">
    <source>
        <dbReference type="EMBL" id="KAF9072713.1"/>
    </source>
</evidence>
<keyword evidence="3" id="KW-0539">Nucleus</keyword>
<comment type="caution">
    <text evidence="6">The sequence shown here is derived from an EMBL/GenBank/DDBJ whole genome shotgun (WGS) entry which is preliminary data.</text>
</comment>
<evidence type="ECO:0000256" key="4">
    <source>
        <dbReference type="SAM" id="MobiDB-lite"/>
    </source>
</evidence>
<feature type="DNA-binding region" description="HMG box" evidence="3">
    <location>
        <begin position="1"/>
        <end position="61"/>
    </location>
</feature>
<evidence type="ECO:0000313" key="7">
    <source>
        <dbReference type="Proteomes" id="UP000772434"/>
    </source>
</evidence>
<dbReference type="SMART" id="SM00398">
    <property type="entry name" value="HMG"/>
    <property type="match status" value="1"/>
</dbReference>
<accession>A0A9P5PZE1</accession>
<dbReference type="GO" id="GO:0005634">
    <property type="term" value="C:nucleus"/>
    <property type="evidence" value="ECO:0007669"/>
    <property type="project" value="UniProtKB-UniRule"/>
</dbReference>
<reference evidence="6" key="1">
    <citation type="submission" date="2020-11" db="EMBL/GenBank/DDBJ databases">
        <authorList>
            <consortium name="DOE Joint Genome Institute"/>
            <person name="Ahrendt S."/>
            <person name="Riley R."/>
            <person name="Andreopoulos W."/>
            <person name="Labutti K."/>
            <person name="Pangilinan J."/>
            <person name="Ruiz-Duenas F.J."/>
            <person name="Barrasa J.M."/>
            <person name="Sanchez-Garcia M."/>
            <person name="Camarero S."/>
            <person name="Miyauchi S."/>
            <person name="Serrano A."/>
            <person name="Linde D."/>
            <person name="Babiker R."/>
            <person name="Drula E."/>
            <person name="Ayuso-Fernandez I."/>
            <person name="Pacheco R."/>
            <person name="Padilla G."/>
            <person name="Ferreira P."/>
            <person name="Barriuso J."/>
            <person name="Kellner H."/>
            <person name="Castanera R."/>
            <person name="Alfaro M."/>
            <person name="Ramirez L."/>
            <person name="Pisabarro A.G."/>
            <person name="Kuo A."/>
            <person name="Tritt A."/>
            <person name="Lipzen A."/>
            <person name="He G."/>
            <person name="Yan M."/>
            <person name="Ng V."/>
            <person name="Cullen D."/>
            <person name="Martin F."/>
            <person name="Rosso M.-N."/>
            <person name="Henrissat B."/>
            <person name="Hibbett D."/>
            <person name="Martinez A.T."/>
            <person name="Grigoriev I.V."/>
        </authorList>
    </citation>
    <scope>NUCLEOTIDE SEQUENCE</scope>
    <source>
        <strain evidence="6">AH 40177</strain>
    </source>
</reference>
<feature type="region of interest" description="Disordered" evidence="4">
    <location>
        <begin position="1"/>
        <end position="22"/>
    </location>
</feature>
<dbReference type="PANTHER" id="PTHR10270:SF161">
    <property type="entry name" value="SEX-DETERMINING REGION Y PROTEIN"/>
    <property type="match status" value="1"/>
</dbReference>
<evidence type="ECO:0000256" key="2">
    <source>
        <dbReference type="ARBA" id="ARBA00023163"/>
    </source>
</evidence>